<dbReference type="Proteomes" id="UP001344632">
    <property type="component" value="Unassembled WGS sequence"/>
</dbReference>
<evidence type="ECO:0000313" key="2">
    <source>
        <dbReference type="EMBL" id="MEC0239015.1"/>
    </source>
</evidence>
<dbReference type="Pfam" id="PF17390">
    <property type="entry name" value="Bac_rhamnosid_C"/>
    <property type="match status" value="1"/>
</dbReference>
<dbReference type="InterPro" id="IPR035398">
    <property type="entry name" value="Bac_rhamnosid_C"/>
</dbReference>
<evidence type="ECO:0000259" key="1">
    <source>
        <dbReference type="Pfam" id="PF17390"/>
    </source>
</evidence>
<gene>
    <name evidence="2" type="ORF">P4H66_03905</name>
</gene>
<name>A0ABU6GGY4_9BACL</name>
<organism evidence="2 3">
    <name type="scientific">Paenibacillus dokdonensis</name>
    <dbReference type="NCBI Taxonomy" id="2567944"/>
    <lineage>
        <taxon>Bacteria</taxon>
        <taxon>Bacillati</taxon>
        <taxon>Bacillota</taxon>
        <taxon>Bacilli</taxon>
        <taxon>Bacillales</taxon>
        <taxon>Paenibacillaceae</taxon>
        <taxon>Paenibacillus</taxon>
    </lineage>
</organism>
<feature type="domain" description="Alpha-L-rhamnosidase C-terminal" evidence="1">
    <location>
        <begin position="648"/>
        <end position="693"/>
    </location>
</feature>
<reference evidence="2 3" key="1">
    <citation type="submission" date="2023-03" db="EMBL/GenBank/DDBJ databases">
        <title>Bacillus Genome Sequencing.</title>
        <authorList>
            <person name="Dunlap C."/>
        </authorList>
    </citation>
    <scope>NUCLEOTIDE SEQUENCE [LARGE SCALE GENOMIC DNA]</scope>
    <source>
        <strain evidence="2 3">BD-525</strain>
    </source>
</reference>
<sequence>MNDILTRIPKWIWHQDRESMQQFELVKSFVLEKAVENVEFNMALTGAVEIELDGRVIGVLGECAANICAFQRIAAFPARLDAGEHTLRLRIHCKSVMPIVPINIHLKGRLAGCIAYLSAEPFWLSTDDSWFTGDGQTVSTVCLLGEEPYGDLEGGPEWFVAGGFGDIQTSLLHETSLLLAHRTEVTLQDGRVHMKGNARGTVPIPVPERDAKYIFYHVRKQTEWREANLLLQQTELSNMPFVVLDLGKEYNMRFRLENRIGSGLDIVWNGAESLHELENYEGLMTESFALAAGETKFTLPQGVRYVRMYVLAEGNSPFELSWQAEEVSVPMKQTGYFQTDSARLKQVFDISLHTNQVCHQIGLWDGIKRDRLNWTYDFYLAGKADYVLYGDLSVLRRSMEELGRGTPEGYWMNDLASYTLWWLNNVWEYYLHTGDQAFVLSLNDEILRHTRQVESLIDPVSHALSNIQSNLIEWVPMEQGESELCMQALFRMTGNNLRRLKSYIPELSLPGISKWGHPQMDAAAFLSGKQLITKLLGIMGGYVGEQEAMSFLENYKPEDPITPLSAYWLAECCSQLGLTEKAWAAVSAVWGKMLDEDATTCWESVTLQHEGDFHDALTTYTNYDSYRISLCHSWAGTPIHWIMSRVVGVQPVEPGYQTIKFLPQHLNGIGTCKASLPTPFGQIEAGWEHSQDFIRLPKGITLAE</sequence>
<dbReference type="EMBL" id="JARLKZ010000003">
    <property type="protein sequence ID" value="MEC0239015.1"/>
    <property type="molecule type" value="Genomic_DNA"/>
</dbReference>
<dbReference type="InterPro" id="IPR012341">
    <property type="entry name" value="6hp_glycosidase-like_sf"/>
</dbReference>
<evidence type="ECO:0000313" key="3">
    <source>
        <dbReference type="Proteomes" id="UP001344632"/>
    </source>
</evidence>
<dbReference type="RefSeq" id="WP_326085906.1">
    <property type="nucleotide sequence ID" value="NZ_JARLKZ010000003.1"/>
</dbReference>
<dbReference type="PANTHER" id="PTHR34987:SF4">
    <property type="entry name" value="ALPHA-L-RHAMNOSIDASE C-TERMINAL DOMAIN-CONTAINING PROTEIN"/>
    <property type="match status" value="1"/>
</dbReference>
<dbReference type="Gene3D" id="2.60.420.10">
    <property type="entry name" value="Maltose phosphorylase, domain 3"/>
    <property type="match status" value="1"/>
</dbReference>
<keyword evidence="3" id="KW-1185">Reference proteome</keyword>
<accession>A0ABU6GGY4</accession>
<protein>
    <submittedName>
        <fullName evidence="2">Alpha-L-rhamnosidase C-terminal domain-containing protein</fullName>
    </submittedName>
</protein>
<dbReference type="SUPFAM" id="SSF48208">
    <property type="entry name" value="Six-hairpin glycosidases"/>
    <property type="match status" value="1"/>
</dbReference>
<dbReference type="InterPro" id="IPR008928">
    <property type="entry name" value="6-hairpin_glycosidase_sf"/>
</dbReference>
<dbReference type="PANTHER" id="PTHR34987">
    <property type="entry name" value="C, PUTATIVE (AFU_ORTHOLOGUE AFUA_3G02880)-RELATED"/>
    <property type="match status" value="1"/>
</dbReference>
<comment type="caution">
    <text evidence="2">The sequence shown here is derived from an EMBL/GenBank/DDBJ whole genome shotgun (WGS) entry which is preliminary data.</text>
</comment>
<dbReference type="Gene3D" id="1.50.10.10">
    <property type="match status" value="2"/>
</dbReference>
<proteinExistence type="predicted"/>